<dbReference type="AlphaFoldDB" id="A0A387BEH1"/>
<feature type="domain" description="ABC transmembrane type-1" evidence="8">
    <location>
        <begin position="94"/>
        <end position="294"/>
    </location>
</feature>
<evidence type="ECO:0000259" key="8">
    <source>
        <dbReference type="PROSITE" id="PS50928"/>
    </source>
</evidence>
<dbReference type="GO" id="GO:0055085">
    <property type="term" value="P:transmembrane transport"/>
    <property type="evidence" value="ECO:0007669"/>
    <property type="project" value="InterPro"/>
</dbReference>
<dbReference type="CDD" id="cd06261">
    <property type="entry name" value="TM_PBP2"/>
    <property type="match status" value="1"/>
</dbReference>
<protein>
    <submittedName>
        <fullName evidence="9">ABC transporter permease</fullName>
    </submittedName>
</protein>
<evidence type="ECO:0000313" key="9">
    <source>
        <dbReference type="EMBL" id="AYF99505.1"/>
    </source>
</evidence>
<evidence type="ECO:0000256" key="6">
    <source>
        <dbReference type="ARBA" id="ARBA00023136"/>
    </source>
</evidence>
<dbReference type="SUPFAM" id="SSF161098">
    <property type="entry name" value="MetI-like"/>
    <property type="match status" value="1"/>
</dbReference>
<evidence type="ECO:0000256" key="2">
    <source>
        <dbReference type="ARBA" id="ARBA00022448"/>
    </source>
</evidence>
<dbReference type="KEGG" id="lyd:D7I47_07930"/>
<dbReference type="InterPro" id="IPR035906">
    <property type="entry name" value="MetI-like_sf"/>
</dbReference>
<feature type="transmembrane region" description="Helical" evidence="7">
    <location>
        <begin position="167"/>
        <end position="186"/>
    </location>
</feature>
<evidence type="ECO:0000256" key="7">
    <source>
        <dbReference type="RuleBase" id="RU363032"/>
    </source>
</evidence>
<feature type="transmembrane region" description="Helical" evidence="7">
    <location>
        <begin position="271"/>
        <end position="297"/>
    </location>
</feature>
<evidence type="ECO:0000256" key="4">
    <source>
        <dbReference type="ARBA" id="ARBA00022692"/>
    </source>
</evidence>
<feature type="transmembrane region" description="Helical" evidence="7">
    <location>
        <begin position="132"/>
        <end position="155"/>
    </location>
</feature>
<proteinExistence type="inferred from homology"/>
<evidence type="ECO:0000313" key="10">
    <source>
        <dbReference type="Proteomes" id="UP000278886"/>
    </source>
</evidence>
<evidence type="ECO:0000256" key="5">
    <source>
        <dbReference type="ARBA" id="ARBA00022989"/>
    </source>
</evidence>
<organism evidence="9 10">
    <name type="scientific">Protaetiibacter intestinalis</name>
    <dbReference type="NCBI Taxonomy" id="2419774"/>
    <lineage>
        <taxon>Bacteria</taxon>
        <taxon>Bacillati</taxon>
        <taxon>Actinomycetota</taxon>
        <taxon>Actinomycetes</taxon>
        <taxon>Micrococcales</taxon>
        <taxon>Microbacteriaceae</taxon>
        <taxon>Protaetiibacter</taxon>
    </lineage>
</organism>
<comment type="similarity">
    <text evidence="7">Belongs to the binding-protein-dependent transport system permease family.</text>
</comment>
<dbReference type="Pfam" id="PF00528">
    <property type="entry name" value="BPD_transp_1"/>
    <property type="match status" value="1"/>
</dbReference>
<reference evidence="10" key="1">
    <citation type="submission" date="2018-09" db="EMBL/GenBank/DDBJ databases">
        <title>Genome sequencing of strain 2DFWR-13.</title>
        <authorList>
            <person name="Heo J."/>
            <person name="Kim S.-J."/>
            <person name="Kwon S.-W."/>
        </authorList>
    </citation>
    <scope>NUCLEOTIDE SEQUENCE [LARGE SCALE GENOMIC DNA]</scope>
    <source>
        <strain evidence="10">2DFWR-13</strain>
    </source>
</reference>
<gene>
    <name evidence="9" type="ORF">D7I47_07930</name>
</gene>
<keyword evidence="4 7" id="KW-0812">Transmembrane</keyword>
<feature type="transmembrane region" description="Helical" evidence="7">
    <location>
        <begin position="100"/>
        <end position="120"/>
    </location>
</feature>
<dbReference type="PROSITE" id="PS50928">
    <property type="entry name" value="ABC_TM1"/>
    <property type="match status" value="1"/>
</dbReference>
<keyword evidence="3" id="KW-1003">Cell membrane</keyword>
<evidence type="ECO:0000256" key="3">
    <source>
        <dbReference type="ARBA" id="ARBA00022475"/>
    </source>
</evidence>
<dbReference type="PANTHER" id="PTHR43163">
    <property type="entry name" value="DIPEPTIDE TRANSPORT SYSTEM PERMEASE PROTEIN DPPB-RELATED"/>
    <property type="match status" value="1"/>
</dbReference>
<keyword evidence="5 7" id="KW-1133">Transmembrane helix</keyword>
<dbReference type="OrthoDB" id="9778910at2"/>
<feature type="transmembrane region" description="Helical" evidence="7">
    <location>
        <begin position="7"/>
        <end position="26"/>
    </location>
</feature>
<dbReference type="InterPro" id="IPR000515">
    <property type="entry name" value="MetI-like"/>
</dbReference>
<evidence type="ECO:0000256" key="1">
    <source>
        <dbReference type="ARBA" id="ARBA00004651"/>
    </source>
</evidence>
<sequence length="325" mass="34889">MVARSAQALLVIALSYTLVFFTLFVLPGNPIENKLTNPQNPLPESAAGPLIAYYHLDKAPIEQFLISVQRLFQGDWGYSLTNGKPVTDLIGQGLSNSAPLALLALLFTAVLSLGIALLAVFGPRRLRGFARLLPLVFLSTPSFLVGFLLLLVFSFQLGWISSIRDEGFVTLILPAATLAIGVNAPITQVLITGLDRAAGEPFVTVLRARGVSEAGIVGGHLLKNGSIPAVTLLALTVGDMLASTVVVETVFSRTGIGFITQQAVRDQDTPVILAVVVLVSTTFVIINLVADLIYPFLDPRISYATRRSRIRAARRTRAKTPEVFA</sequence>
<dbReference type="Gene3D" id="1.10.3720.10">
    <property type="entry name" value="MetI-like"/>
    <property type="match status" value="1"/>
</dbReference>
<dbReference type="GO" id="GO:0005886">
    <property type="term" value="C:plasma membrane"/>
    <property type="evidence" value="ECO:0007669"/>
    <property type="project" value="UniProtKB-SubCell"/>
</dbReference>
<keyword evidence="6 7" id="KW-0472">Membrane</keyword>
<keyword evidence="2 7" id="KW-0813">Transport</keyword>
<dbReference type="Proteomes" id="UP000278886">
    <property type="component" value="Chromosome"/>
</dbReference>
<name>A0A387BEH1_9MICO</name>
<comment type="subcellular location">
    <subcellularLocation>
        <location evidence="1 7">Cell membrane</location>
        <topology evidence="1 7">Multi-pass membrane protein</topology>
    </subcellularLocation>
</comment>
<dbReference type="EMBL" id="CP032630">
    <property type="protein sequence ID" value="AYF99505.1"/>
    <property type="molecule type" value="Genomic_DNA"/>
</dbReference>
<keyword evidence="10" id="KW-1185">Reference proteome</keyword>
<accession>A0A387BEH1</accession>
<dbReference type="PANTHER" id="PTHR43163:SF6">
    <property type="entry name" value="DIPEPTIDE TRANSPORT SYSTEM PERMEASE PROTEIN DPPB-RELATED"/>
    <property type="match status" value="1"/>
</dbReference>